<dbReference type="EMBL" id="BAABKK010000033">
    <property type="protein sequence ID" value="GAA5200867.1"/>
    <property type="molecule type" value="Genomic_DNA"/>
</dbReference>
<sequence>MSFFPEVERSAEPHPARVETPIWVSPPENELPVPVPVTAVLARRPGAALCLRRIDVYRAGCVFAFSVSASRQADMTDEQWFELMDNLQPHRPFRRETAEGSLRVGVEMPDGSKAIGGLRAHRYPFDGAEPQGPQLTIHGRGGGGSDQNYDYRINAWLWPAPQAGSLRLVYDWAALGFNEGSITIETTPLITAQENVRSIWPE</sequence>
<evidence type="ECO:0000313" key="1">
    <source>
        <dbReference type="EMBL" id="GAA5200867.1"/>
    </source>
</evidence>
<dbReference type="Proteomes" id="UP001500200">
    <property type="component" value="Unassembled WGS sequence"/>
</dbReference>
<name>A0ABP9SRZ8_9MICC</name>
<protein>
    <submittedName>
        <fullName evidence="1">Uncharacterized protein</fullName>
    </submittedName>
</protein>
<gene>
    <name evidence="1" type="ORF">GCM10023346_43980</name>
</gene>
<evidence type="ECO:0000313" key="2">
    <source>
        <dbReference type="Proteomes" id="UP001500200"/>
    </source>
</evidence>
<organism evidence="1 2">
    <name type="scientific">Arthrobacter gyeryongensis</name>
    <dbReference type="NCBI Taxonomy" id="1650592"/>
    <lineage>
        <taxon>Bacteria</taxon>
        <taxon>Bacillati</taxon>
        <taxon>Actinomycetota</taxon>
        <taxon>Actinomycetes</taxon>
        <taxon>Micrococcales</taxon>
        <taxon>Micrococcaceae</taxon>
        <taxon>Arthrobacter</taxon>
    </lineage>
</organism>
<proteinExistence type="predicted"/>
<keyword evidence="2" id="KW-1185">Reference proteome</keyword>
<dbReference type="RefSeq" id="WP_345452716.1">
    <property type="nucleotide sequence ID" value="NZ_BAABKK010000033.1"/>
</dbReference>
<reference evidence="2" key="1">
    <citation type="journal article" date="2019" name="Int. J. Syst. Evol. Microbiol.">
        <title>The Global Catalogue of Microorganisms (GCM) 10K type strain sequencing project: providing services to taxonomists for standard genome sequencing and annotation.</title>
        <authorList>
            <consortium name="The Broad Institute Genomics Platform"/>
            <consortium name="The Broad Institute Genome Sequencing Center for Infectious Disease"/>
            <person name="Wu L."/>
            <person name="Ma J."/>
        </authorList>
    </citation>
    <scope>NUCLEOTIDE SEQUENCE [LARGE SCALE GENOMIC DNA]</scope>
    <source>
        <strain evidence="2">JCM 18514</strain>
    </source>
</reference>
<comment type="caution">
    <text evidence="1">The sequence shown here is derived from an EMBL/GenBank/DDBJ whole genome shotgun (WGS) entry which is preliminary data.</text>
</comment>
<accession>A0ABP9SRZ8</accession>